<evidence type="ECO:0000313" key="1">
    <source>
        <dbReference type="EMBL" id="SFD65092.1"/>
    </source>
</evidence>
<name>A0AAQ1QZN5_9PSED</name>
<dbReference type="AlphaFoldDB" id="A0AAQ1QZN5"/>
<dbReference type="EMBL" id="FOLS01000032">
    <property type="protein sequence ID" value="SFD65092.1"/>
    <property type="molecule type" value="Genomic_DNA"/>
</dbReference>
<organism evidence="1 2">
    <name type="scientific">Pseudomonas citronellolis</name>
    <dbReference type="NCBI Taxonomy" id="53408"/>
    <lineage>
        <taxon>Bacteria</taxon>
        <taxon>Pseudomonadati</taxon>
        <taxon>Pseudomonadota</taxon>
        <taxon>Gammaproteobacteria</taxon>
        <taxon>Pseudomonadales</taxon>
        <taxon>Pseudomonadaceae</taxon>
        <taxon>Pseudomonas</taxon>
    </lineage>
</organism>
<accession>A0AAQ1QZN5</accession>
<dbReference type="Proteomes" id="UP000183385">
    <property type="component" value="Unassembled WGS sequence"/>
</dbReference>
<protein>
    <submittedName>
        <fullName evidence="1">Uncharacterized protein</fullName>
    </submittedName>
</protein>
<reference evidence="1 2" key="1">
    <citation type="submission" date="2016-10" db="EMBL/GenBank/DDBJ databases">
        <authorList>
            <person name="Varghese N."/>
            <person name="Submissions S."/>
        </authorList>
    </citation>
    <scope>NUCLEOTIDE SEQUENCE [LARGE SCALE GENOMIC DNA]</scope>
    <source>
        <strain evidence="1 2">LMG 18378</strain>
    </source>
</reference>
<dbReference type="RefSeq" id="WP_074984288.1">
    <property type="nucleotide sequence ID" value="NZ_FOLS01000032.1"/>
</dbReference>
<sequence>MSLYRKLAVVLLLIGLGIVVGAWLAARYLRPQLEAARVEGVLCAQGSSALQAQVAEQNRRLDELALATQRREIDAAQALRAAQVQADAHEAAAQRLLVGHSDGEDCAAARQLIDQELAP</sequence>
<comment type="caution">
    <text evidence="1">The sequence shown here is derived from an EMBL/GenBank/DDBJ whole genome shotgun (WGS) entry which is preliminary data.</text>
</comment>
<gene>
    <name evidence="1" type="ORF">SAMN05216577_13219</name>
</gene>
<proteinExistence type="predicted"/>
<keyword evidence="2" id="KW-1185">Reference proteome</keyword>
<evidence type="ECO:0000313" key="2">
    <source>
        <dbReference type="Proteomes" id="UP000183385"/>
    </source>
</evidence>